<gene>
    <name evidence="1" type="ORF">JCM19235_1975</name>
</gene>
<protein>
    <submittedName>
        <fullName evidence="1">Uncharacterized protein</fullName>
    </submittedName>
</protein>
<dbReference type="AlphaFoldDB" id="A0A090SGG0"/>
<organism evidence="1 2">
    <name type="scientific">Vibrio maritimus</name>
    <dbReference type="NCBI Taxonomy" id="990268"/>
    <lineage>
        <taxon>Bacteria</taxon>
        <taxon>Pseudomonadati</taxon>
        <taxon>Pseudomonadota</taxon>
        <taxon>Gammaproteobacteria</taxon>
        <taxon>Vibrionales</taxon>
        <taxon>Vibrionaceae</taxon>
        <taxon>Vibrio</taxon>
    </lineage>
</organism>
<dbReference type="STRING" id="990268.JCM19235_1975"/>
<keyword evidence="2" id="KW-1185">Reference proteome</keyword>
<proteinExistence type="predicted"/>
<dbReference type="EMBL" id="BBMR01000003">
    <property type="protein sequence ID" value="GAL18552.1"/>
    <property type="molecule type" value="Genomic_DNA"/>
</dbReference>
<evidence type="ECO:0000313" key="2">
    <source>
        <dbReference type="Proteomes" id="UP000029228"/>
    </source>
</evidence>
<name>A0A090SGG0_9VIBR</name>
<sequence>MTDKNRNSHRIGKQRVEIALGGQQKKDYNQGFKSSGCKDHREFIMLLVERYNKGLLEG</sequence>
<evidence type="ECO:0000313" key="1">
    <source>
        <dbReference type="EMBL" id="GAL18552.1"/>
    </source>
</evidence>
<accession>A0A090SGG0</accession>
<dbReference type="Proteomes" id="UP000029228">
    <property type="component" value="Unassembled WGS sequence"/>
</dbReference>
<reference evidence="1 2" key="1">
    <citation type="submission" date="2014-09" db="EMBL/GenBank/DDBJ databases">
        <title>Vibrio maritimus JCM 19235. (C45) whole genome shotgun sequence.</title>
        <authorList>
            <person name="Sawabe T."/>
            <person name="Meirelles P."/>
            <person name="Nakanishi M."/>
            <person name="Sayaka M."/>
            <person name="Hattori M."/>
            <person name="Ohkuma M."/>
        </authorList>
    </citation>
    <scope>NUCLEOTIDE SEQUENCE [LARGE SCALE GENOMIC DNA]</scope>
    <source>
        <strain evidence="2">JCM19235</strain>
    </source>
</reference>
<comment type="caution">
    <text evidence="1">The sequence shown here is derived from an EMBL/GenBank/DDBJ whole genome shotgun (WGS) entry which is preliminary data.</text>
</comment>